<dbReference type="SMART" id="SM00257">
    <property type="entry name" value="LysM"/>
    <property type="match status" value="2"/>
</dbReference>
<evidence type="ECO:0000256" key="3">
    <source>
        <dbReference type="SAM" id="SignalP"/>
    </source>
</evidence>
<feature type="region of interest" description="Disordered" evidence="2">
    <location>
        <begin position="120"/>
        <end position="166"/>
    </location>
</feature>
<evidence type="ECO:0000313" key="5">
    <source>
        <dbReference type="EMBL" id="PQD95772.1"/>
    </source>
</evidence>
<dbReference type="PANTHER" id="PTHR39160">
    <property type="entry name" value="CELL WALL-BINDING PROTEIN YOCH"/>
    <property type="match status" value="1"/>
</dbReference>
<feature type="compositionally biased region" description="Low complexity" evidence="2">
    <location>
        <begin position="122"/>
        <end position="147"/>
    </location>
</feature>
<dbReference type="CDD" id="cd00118">
    <property type="entry name" value="LysM"/>
    <property type="match status" value="2"/>
</dbReference>
<dbReference type="InterPro" id="IPR051933">
    <property type="entry name" value="Resuscitation_pf_RpfB"/>
</dbReference>
<dbReference type="AlphaFoldDB" id="A0A2S7N109"/>
<feature type="domain" description="LysM" evidence="4">
    <location>
        <begin position="26"/>
        <end position="69"/>
    </location>
</feature>
<feature type="signal peptide" evidence="3">
    <location>
        <begin position="1"/>
        <end position="25"/>
    </location>
</feature>
<dbReference type="InterPro" id="IPR036908">
    <property type="entry name" value="RlpA-like_sf"/>
</dbReference>
<dbReference type="Pfam" id="PF01476">
    <property type="entry name" value="LysM"/>
    <property type="match status" value="2"/>
</dbReference>
<evidence type="ECO:0000313" key="6">
    <source>
        <dbReference type="Proteomes" id="UP000239663"/>
    </source>
</evidence>
<dbReference type="Gene3D" id="3.10.350.10">
    <property type="entry name" value="LysM domain"/>
    <property type="match status" value="1"/>
</dbReference>
<gene>
    <name evidence="5" type="ORF">CYL18_07740</name>
</gene>
<sequence>MKKTLLSFVAVASITVAMSGQKASAQEITVKKGDTLWGISQKYDTSVDNIKKLNGLDSDTIIENTKLVVKKDTPTYKVKKGDSLWKISKEKNVSIKDLRSWNQLNSIVIHPGQVLKLAGDGQAPATNKNTAAAKPAAKPAVKQTAQPTAKKEPAVQKTAATEAKPSAGKTLTVSATAYTANCNGCSGTTATGVNLKANPDAKVIAVDPNVIPLGSKVYVEGYGYATASDTGGAIKGNKIDVFIPSHDAAMSWGRKTVQVQVLN</sequence>
<dbReference type="InterPro" id="IPR036779">
    <property type="entry name" value="LysM_dom_sf"/>
</dbReference>
<dbReference type="InterPro" id="IPR018392">
    <property type="entry name" value="LysM"/>
</dbReference>
<dbReference type="PROSITE" id="PS51782">
    <property type="entry name" value="LYSM"/>
    <property type="match status" value="2"/>
</dbReference>
<name>A0A2S7N109_9BACI</name>
<dbReference type="SUPFAM" id="SSF50685">
    <property type="entry name" value="Barwin-like endoglucanases"/>
    <property type="match status" value="1"/>
</dbReference>
<dbReference type="Pfam" id="PF06725">
    <property type="entry name" value="3D"/>
    <property type="match status" value="1"/>
</dbReference>
<protein>
    <submittedName>
        <fullName evidence="5">Peptidoglycan-binding protein</fullName>
    </submittedName>
</protein>
<feature type="chain" id="PRO_5015484720" evidence="3">
    <location>
        <begin position="26"/>
        <end position="263"/>
    </location>
</feature>
<dbReference type="GO" id="GO:0019867">
    <property type="term" value="C:outer membrane"/>
    <property type="evidence" value="ECO:0007669"/>
    <property type="project" value="InterPro"/>
</dbReference>
<keyword evidence="6" id="KW-1185">Reference proteome</keyword>
<dbReference type="CDD" id="cd22786">
    <property type="entry name" value="DPBB_YuiC-like"/>
    <property type="match status" value="1"/>
</dbReference>
<dbReference type="OrthoDB" id="9798935at2"/>
<evidence type="ECO:0000259" key="4">
    <source>
        <dbReference type="PROSITE" id="PS51782"/>
    </source>
</evidence>
<dbReference type="Proteomes" id="UP000239663">
    <property type="component" value="Unassembled WGS sequence"/>
</dbReference>
<dbReference type="GO" id="GO:0009254">
    <property type="term" value="P:peptidoglycan turnover"/>
    <property type="evidence" value="ECO:0007669"/>
    <property type="project" value="InterPro"/>
</dbReference>
<comment type="caution">
    <text evidence="5">The sequence shown here is derived from an EMBL/GenBank/DDBJ whole genome shotgun (WGS) entry which is preliminary data.</text>
</comment>
<dbReference type="InterPro" id="IPR010611">
    <property type="entry name" value="3D_dom"/>
</dbReference>
<dbReference type="RefSeq" id="WP_104848916.1">
    <property type="nucleotide sequence ID" value="NZ_PKOZ01000003.1"/>
</dbReference>
<dbReference type="Gene3D" id="2.40.40.10">
    <property type="entry name" value="RlpA-like domain"/>
    <property type="match status" value="1"/>
</dbReference>
<organism evidence="5 6">
    <name type="scientific">Pradoshia eiseniae</name>
    <dbReference type="NCBI Taxonomy" id="2064768"/>
    <lineage>
        <taxon>Bacteria</taxon>
        <taxon>Bacillati</taxon>
        <taxon>Bacillota</taxon>
        <taxon>Bacilli</taxon>
        <taxon>Bacillales</taxon>
        <taxon>Bacillaceae</taxon>
        <taxon>Pradoshia</taxon>
    </lineage>
</organism>
<dbReference type="EMBL" id="PKOZ01000003">
    <property type="protein sequence ID" value="PQD95772.1"/>
    <property type="molecule type" value="Genomic_DNA"/>
</dbReference>
<dbReference type="SUPFAM" id="SSF54106">
    <property type="entry name" value="LysM domain"/>
    <property type="match status" value="2"/>
</dbReference>
<accession>A0A2S7N109</accession>
<dbReference type="GO" id="GO:0004553">
    <property type="term" value="F:hydrolase activity, hydrolyzing O-glycosyl compounds"/>
    <property type="evidence" value="ECO:0007669"/>
    <property type="project" value="InterPro"/>
</dbReference>
<evidence type="ECO:0000256" key="1">
    <source>
        <dbReference type="ARBA" id="ARBA00022729"/>
    </source>
</evidence>
<evidence type="ECO:0000256" key="2">
    <source>
        <dbReference type="SAM" id="MobiDB-lite"/>
    </source>
</evidence>
<feature type="domain" description="LysM" evidence="4">
    <location>
        <begin position="74"/>
        <end position="117"/>
    </location>
</feature>
<dbReference type="PANTHER" id="PTHR39160:SF6">
    <property type="entry name" value="CELL WALL-BINDING PROTEIN YOCH"/>
    <property type="match status" value="1"/>
</dbReference>
<reference evidence="5 6" key="1">
    <citation type="submission" date="2017-12" db="EMBL/GenBank/DDBJ databases">
        <title>Taxonomic description and draft genome of Pradoshia cofamensis Gen. nov., sp. nov., a thermotolerant bacillale isolated from anterior gut of earthworm Eisenia fetida.</title>
        <authorList>
            <person name="Saha T."/>
            <person name="Chakraborty R."/>
        </authorList>
    </citation>
    <scope>NUCLEOTIDE SEQUENCE [LARGE SCALE GENOMIC DNA]</scope>
    <source>
        <strain evidence="5 6">EAG3</strain>
    </source>
</reference>
<keyword evidence="1 3" id="KW-0732">Signal</keyword>
<proteinExistence type="predicted"/>